<accession>A0A0N7ZC79</accession>
<dbReference type="EMBL" id="GDRN01071377">
    <property type="protein sequence ID" value="JAI63696.1"/>
    <property type="molecule type" value="Transcribed_RNA"/>
</dbReference>
<proteinExistence type="predicted"/>
<protein>
    <submittedName>
        <fullName evidence="1">Uncharacterized protein</fullName>
    </submittedName>
</protein>
<sequence>MVMEMYRGTRTAVRTNGGGTAEFGAEVGLHQGSSLSPLVFVMVMDVVTEEIRDGEKWELVFAGDLVTVADTQELRSKCTDAGGVGAQQSEEQCAGERCDGEGIQQVEKFN</sequence>
<organism evidence="1">
    <name type="scientific">Scylla olivacea</name>
    <name type="common">Orange mud crab</name>
    <name type="synonym">Cancer olivacea</name>
    <dbReference type="NCBI Taxonomy" id="85551"/>
    <lineage>
        <taxon>Eukaryota</taxon>
        <taxon>Metazoa</taxon>
        <taxon>Ecdysozoa</taxon>
        <taxon>Arthropoda</taxon>
        <taxon>Crustacea</taxon>
        <taxon>Multicrustacea</taxon>
        <taxon>Malacostraca</taxon>
        <taxon>Eumalacostraca</taxon>
        <taxon>Eucarida</taxon>
        <taxon>Decapoda</taxon>
        <taxon>Pleocyemata</taxon>
        <taxon>Brachyura</taxon>
        <taxon>Eubrachyura</taxon>
        <taxon>Portunoidea</taxon>
        <taxon>Portunidae</taxon>
        <taxon>Portuninae</taxon>
        <taxon>Scylla</taxon>
    </lineage>
</organism>
<name>A0A0N7ZC79_SCYOL</name>
<dbReference type="AlphaFoldDB" id="A0A0N7ZC79"/>
<evidence type="ECO:0000313" key="1">
    <source>
        <dbReference type="EMBL" id="JAI63696.1"/>
    </source>
</evidence>
<reference evidence="1" key="1">
    <citation type="submission" date="2015-09" db="EMBL/GenBank/DDBJ databases">
        <title>Scylla olivacea transcriptome.</title>
        <authorList>
            <person name="Ikhwanuddin M."/>
        </authorList>
    </citation>
    <scope>NUCLEOTIDE SEQUENCE</scope>
</reference>